<evidence type="ECO:0000256" key="1">
    <source>
        <dbReference type="SAM" id="MobiDB-lite"/>
    </source>
</evidence>
<dbReference type="EMBL" id="BARS01016300">
    <property type="protein sequence ID" value="GAF86404.1"/>
    <property type="molecule type" value="Genomic_DNA"/>
</dbReference>
<feature type="non-terminal residue" evidence="2">
    <location>
        <position position="1"/>
    </location>
</feature>
<reference evidence="2" key="1">
    <citation type="journal article" date="2014" name="Front. Microbiol.">
        <title>High frequency of phylogenetically diverse reductive dehalogenase-homologous genes in deep subseafloor sedimentary metagenomes.</title>
        <authorList>
            <person name="Kawai M."/>
            <person name="Futagami T."/>
            <person name="Toyoda A."/>
            <person name="Takaki Y."/>
            <person name="Nishi S."/>
            <person name="Hori S."/>
            <person name="Arai W."/>
            <person name="Tsubouchi T."/>
            <person name="Morono Y."/>
            <person name="Uchiyama I."/>
            <person name="Ito T."/>
            <person name="Fujiyama A."/>
            <person name="Inagaki F."/>
            <person name="Takami H."/>
        </authorList>
    </citation>
    <scope>NUCLEOTIDE SEQUENCE</scope>
    <source>
        <strain evidence="2">Expedition CK06-06</strain>
    </source>
</reference>
<feature type="compositionally biased region" description="Basic and acidic residues" evidence="1">
    <location>
        <begin position="118"/>
        <end position="153"/>
    </location>
</feature>
<comment type="caution">
    <text evidence="2">The sequence shown here is derived from an EMBL/GenBank/DDBJ whole genome shotgun (WGS) entry which is preliminary data.</text>
</comment>
<sequence length="153" mass="17975">QVTAKISVGELMKIIDKISKQLEDVLNKWYKEVLEREGLPLKYAPEITIIDSELMEIELRMAVADHLFNKYGMAYESVYDMLGVDYNSEKDRRIGENEEDLDKEVFYPRETAFTYSAKGKEDYNDETVDNKDKQNKTTNEKVKDEEKKEENNE</sequence>
<organism evidence="2">
    <name type="scientific">marine sediment metagenome</name>
    <dbReference type="NCBI Taxonomy" id="412755"/>
    <lineage>
        <taxon>unclassified sequences</taxon>
        <taxon>metagenomes</taxon>
        <taxon>ecological metagenomes</taxon>
    </lineage>
</organism>
<feature type="region of interest" description="Disordered" evidence="1">
    <location>
        <begin position="117"/>
        <end position="153"/>
    </location>
</feature>
<protein>
    <submittedName>
        <fullName evidence="2">Uncharacterized protein</fullName>
    </submittedName>
</protein>
<gene>
    <name evidence="2" type="ORF">S01H1_26848</name>
</gene>
<dbReference type="AlphaFoldDB" id="X0SZK7"/>
<proteinExistence type="predicted"/>
<evidence type="ECO:0000313" key="2">
    <source>
        <dbReference type="EMBL" id="GAF86404.1"/>
    </source>
</evidence>
<name>X0SZK7_9ZZZZ</name>
<accession>X0SZK7</accession>